<dbReference type="InterPro" id="IPR046886">
    <property type="entry name" value="RsmE_MTase_dom"/>
</dbReference>
<dbReference type="EC" id="2.1.1.193" evidence="3"/>
<evidence type="ECO:0000256" key="10">
    <source>
        <dbReference type="ARBA" id="ARBA00047944"/>
    </source>
</evidence>
<dbReference type="Pfam" id="PF04452">
    <property type="entry name" value="Methyltrans_RNA"/>
    <property type="match status" value="1"/>
</dbReference>
<organism evidence="13">
    <name type="scientific">hydrothermal vent metagenome</name>
    <dbReference type="NCBI Taxonomy" id="652676"/>
    <lineage>
        <taxon>unclassified sequences</taxon>
        <taxon>metagenomes</taxon>
        <taxon>ecological metagenomes</taxon>
    </lineage>
</organism>
<protein>
    <recommendedName>
        <fullName evidence="3">16S rRNA (uracil(1498)-N(3))-methyltransferase</fullName>
        <ecNumber evidence="3">2.1.1.193</ecNumber>
    </recommendedName>
</protein>
<keyword evidence="8" id="KW-0949">S-adenosyl-L-methionine</keyword>
<evidence type="ECO:0000256" key="4">
    <source>
        <dbReference type="ARBA" id="ARBA00022490"/>
    </source>
</evidence>
<dbReference type="GO" id="GO:0005737">
    <property type="term" value="C:cytoplasm"/>
    <property type="evidence" value="ECO:0007669"/>
    <property type="project" value="UniProtKB-SubCell"/>
</dbReference>
<accession>A0A3B1CY44</accession>
<evidence type="ECO:0000259" key="11">
    <source>
        <dbReference type="Pfam" id="PF04452"/>
    </source>
</evidence>
<dbReference type="InterPro" id="IPR029026">
    <property type="entry name" value="tRNA_m1G_MTases_N"/>
</dbReference>
<evidence type="ECO:0000256" key="7">
    <source>
        <dbReference type="ARBA" id="ARBA00022679"/>
    </source>
</evidence>
<dbReference type="Gene3D" id="3.40.1280.10">
    <property type="match status" value="1"/>
</dbReference>
<dbReference type="EMBL" id="UOGJ01000005">
    <property type="protein sequence ID" value="VAX34809.1"/>
    <property type="molecule type" value="Genomic_DNA"/>
</dbReference>
<dbReference type="CDD" id="cd18084">
    <property type="entry name" value="RsmE-like"/>
    <property type="match status" value="1"/>
</dbReference>
<evidence type="ECO:0000256" key="8">
    <source>
        <dbReference type="ARBA" id="ARBA00022691"/>
    </source>
</evidence>
<dbReference type="InterPro" id="IPR015947">
    <property type="entry name" value="PUA-like_sf"/>
</dbReference>
<name>A0A3B1CY44_9ZZZZ</name>
<feature type="domain" description="Ribosomal RNA small subunit methyltransferase E PUA-like" evidence="12">
    <location>
        <begin position="18"/>
        <end position="65"/>
    </location>
</feature>
<dbReference type="InterPro" id="IPR029028">
    <property type="entry name" value="Alpha/beta_knot_MTases"/>
</dbReference>
<comment type="catalytic activity">
    <reaction evidence="10">
        <text>uridine(1498) in 16S rRNA + S-adenosyl-L-methionine = N(3)-methyluridine(1498) in 16S rRNA + S-adenosyl-L-homocysteine + H(+)</text>
        <dbReference type="Rhea" id="RHEA:42920"/>
        <dbReference type="Rhea" id="RHEA-COMP:10283"/>
        <dbReference type="Rhea" id="RHEA-COMP:10284"/>
        <dbReference type="ChEBI" id="CHEBI:15378"/>
        <dbReference type="ChEBI" id="CHEBI:57856"/>
        <dbReference type="ChEBI" id="CHEBI:59789"/>
        <dbReference type="ChEBI" id="CHEBI:65315"/>
        <dbReference type="ChEBI" id="CHEBI:74502"/>
        <dbReference type="EC" id="2.1.1.193"/>
    </reaction>
</comment>
<evidence type="ECO:0000256" key="2">
    <source>
        <dbReference type="ARBA" id="ARBA00005528"/>
    </source>
</evidence>
<dbReference type="SUPFAM" id="SSF75217">
    <property type="entry name" value="alpha/beta knot"/>
    <property type="match status" value="1"/>
</dbReference>
<comment type="function">
    <text evidence="9">Specifically methylates the N3 position of the uracil ring of uridine 1498 (m3U1498) in 16S rRNA. Acts on the fully assembled 30S ribosomal subunit.</text>
</comment>
<dbReference type="SUPFAM" id="SSF88697">
    <property type="entry name" value="PUA domain-like"/>
    <property type="match status" value="1"/>
</dbReference>
<keyword evidence="5" id="KW-0698">rRNA processing</keyword>
<dbReference type="InterPro" id="IPR046887">
    <property type="entry name" value="RsmE_PUA-like"/>
</dbReference>
<comment type="similarity">
    <text evidence="2">Belongs to the RNA methyltransferase RsmE family.</text>
</comment>
<evidence type="ECO:0000256" key="1">
    <source>
        <dbReference type="ARBA" id="ARBA00004496"/>
    </source>
</evidence>
<keyword evidence="6 13" id="KW-0489">Methyltransferase</keyword>
<dbReference type="GO" id="GO:0070042">
    <property type="term" value="F:rRNA (uridine-N3-)-methyltransferase activity"/>
    <property type="evidence" value="ECO:0007669"/>
    <property type="project" value="TreeGrafter"/>
</dbReference>
<evidence type="ECO:0000256" key="6">
    <source>
        <dbReference type="ARBA" id="ARBA00022603"/>
    </source>
</evidence>
<keyword evidence="7 13" id="KW-0808">Transferase</keyword>
<evidence type="ECO:0000256" key="3">
    <source>
        <dbReference type="ARBA" id="ARBA00012328"/>
    </source>
</evidence>
<reference evidence="13" key="1">
    <citation type="submission" date="2018-06" db="EMBL/GenBank/DDBJ databases">
        <authorList>
            <person name="Zhirakovskaya E."/>
        </authorList>
    </citation>
    <scope>NUCLEOTIDE SEQUENCE</scope>
</reference>
<dbReference type="Pfam" id="PF20260">
    <property type="entry name" value="PUA_4"/>
    <property type="match status" value="1"/>
</dbReference>
<dbReference type="GO" id="GO:0070475">
    <property type="term" value="P:rRNA base methylation"/>
    <property type="evidence" value="ECO:0007669"/>
    <property type="project" value="TreeGrafter"/>
</dbReference>
<proteinExistence type="inferred from homology"/>
<dbReference type="PANTHER" id="PTHR30027">
    <property type="entry name" value="RIBOSOMAL RNA SMALL SUBUNIT METHYLTRANSFERASE E"/>
    <property type="match status" value="1"/>
</dbReference>
<dbReference type="InterPro" id="IPR006700">
    <property type="entry name" value="RsmE"/>
</dbReference>
<sequence length="247" mass="27471">MHRIYYPSNFCKAEQVLITDSSELHHLHGVLRLGKGSKVRIFDGQGKEAAGEISFIGPRKAVINIFSIKEIVPKIPSIILACAVPKKTKFEMIIEKATELGVDEIIPLKTKRTEMSLTGDRASKKIKRYQIVAINAAKQSGRLIVPKIHPITEFSKAIEYLQGQSQMIIPSLSGKRQNLIQILQDIQSPQSISFLIGPEGDFTEKEYKLAWNNGAHPVTLGNTILKVETAAISVMSCAQLFYHSPKH</sequence>
<dbReference type="PIRSF" id="PIRSF015601">
    <property type="entry name" value="MTase_slr0722"/>
    <property type="match status" value="1"/>
</dbReference>
<evidence type="ECO:0000259" key="12">
    <source>
        <dbReference type="Pfam" id="PF20260"/>
    </source>
</evidence>
<dbReference type="AlphaFoldDB" id="A0A3B1CY44"/>
<evidence type="ECO:0000256" key="9">
    <source>
        <dbReference type="ARBA" id="ARBA00025699"/>
    </source>
</evidence>
<dbReference type="NCBIfam" id="TIGR00046">
    <property type="entry name" value="RsmE family RNA methyltransferase"/>
    <property type="match status" value="1"/>
</dbReference>
<feature type="domain" description="Ribosomal RNA small subunit methyltransferase E methyltransferase" evidence="11">
    <location>
        <begin position="76"/>
        <end position="238"/>
    </location>
</feature>
<evidence type="ECO:0000313" key="13">
    <source>
        <dbReference type="EMBL" id="VAX34809.1"/>
    </source>
</evidence>
<comment type="subcellular location">
    <subcellularLocation>
        <location evidence="1">Cytoplasm</location>
    </subcellularLocation>
</comment>
<gene>
    <name evidence="13" type="ORF">MNBD_UNCLBAC01-1573</name>
</gene>
<evidence type="ECO:0000256" key="5">
    <source>
        <dbReference type="ARBA" id="ARBA00022552"/>
    </source>
</evidence>
<keyword evidence="4" id="KW-0963">Cytoplasm</keyword>
<dbReference type="PANTHER" id="PTHR30027:SF3">
    <property type="entry name" value="16S RRNA (URACIL(1498)-N(3))-METHYLTRANSFERASE"/>
    <property type="match status" value="1"/>
</dbReference>